<evidence type="ECO:0000256" key="4">
    <source>
        <dbReference type="ARBA" id="ARBA00023163"/>
    </source>
</evidence>
<reference evidence="7 8" key="1">
    <citation type="submission" date="2020-04" db="EMBL/GenBank/DDBJ databases">
        <title>Paraburkholderia sp. RP-4-7 isolated from soil.</title>
        <authorList>
            <person name="Dahal R.H."/>
        </authorList>
    </citation>
    <scope>NUCLEOTIDE SEQUENCE [LARGE SCALE GENOMIC DNA]</scope>
    <source>
        <strain evidence="7 8">RP-4-7</strain>
    </source>
</reference>
<dbReference type="Gene3D" id="1.10.357.10">
    <property type="entry name" value="Tetracycline Repressor, domain 2"/>
    <property type="match status" value="1"/>
</dbReference>
<dbReference type="EMBL" id="JABBGJ010000003">
    <property type="protein sequence ID" value="NML97090.1"/>
    <property type="molecule type" value="Genomic_DNA"/>
</dbReference>
<dbReference type="InterPro" id="IPR036271">
    <property type="entry name" value="Tet_transcr_reg_TetR-rel_C_sf"/>
</dbReference>
<dbReference type="InterPro" id="IPR041490">
    <property type="entry name" value="KstR2_TetR_C"/>
</dbReference>
<dbReference type="AlphaFoldDB" id="A0A848I6G5"/>
<accession>A0A848I6G5</accession>
<evidence type="ECO:0000256" key="1">
    <source>
        <dbReference type="ARBA" id="ARBA00022491"/>
    </source>
</evidence>
<dbReference type="PROSITE" id="PS01081">
    <property type="entry name" value="HTH_TETR_1"/>
    <property type="match status" value="1"/>
</dbReference>
<dbReference type="Proteomes" id="UP000544134">
    <property type="component" value="Unassembled WGS sequence"/>
</dbReference>
<dbReference type="Pfam" id="PF17932">
    <property type="entry name" value="TetR_C_24"/>
    <property type="match status" value="1"/>
</dbReference>
<evidence type="ECO:0000256" key="3">
    <source>
        <dbReference type="ARBA" id="ARBA00023125"/>
    </source>
</evidence>
<keyword evidence="4" id="KW-0804">Transcription</keyword>
<dbReference type="GO" id="GO:0000976">
    <property type="term" value="F:transcription cis-regulatory region binding"/>
    <property type="evidence" value="ECO:0007669"/>
    <property type="project" value="TreeGrafter"/>
</dbReference>
<dbReference type="InterPro" id="IPR050109">
    <property type="entry name" value="HTH-type_TetR-like_transc_reg"/>
</dbReference>
<evidence type="ECO:0000256" key="5">
    <source>
        <dbReference type="PROSITE-ProRule" id="PRU00335"/>
    </source>
</evidence>
<evidence type="ECO:0000313" key="7">
    <source>
        <dbReference type="EMBL" id="NML97090.1"/>
    </source>
</evidence>
<evidence type="ECO:0000313" key="8">
    <source>
        <dbReference type="Proteomes" id="UP000544134"/>
    </source>
</evidence>
<keyword evidence="2" id="KW-0805">Transcription regulation</keyword>
<organism evidence="7 8">
    <name type="scientific">Paraburkholderia polaris</name>
    <dbReference type="NCBI Taxonomy" id="2728848"/>
    <lineage>
        <taxon>Bacteria</taxon>
        <taxon>Pseudomonadati</taxon>
        <taxon>Pseudomonadota</taxon>
        <taxon>Betaproteobacteria</taxon>
        <taxon>Burkholderiales</taxon>
        <taxon>Burkholderiaceae</taxon>
        <taxon>Paraburkholderia</taxon>
    </lineage>
</organism>
<dbReference type="SUPFAM" id="SSF46689">
    <property type="entry name" value="Homeodomain-like"/>
    <property type="match status" value="1"/>
</dbReference>
<proteinExistence type="predicted"/>
<name>A0A848I6G5_9BURK</name>
<dbReference type="Gene3D" id="1.10.10.60">
    <property type="entry name" value="Homeodomain-like"/>
    <property type="match status" value="1"/>
</dbReference>
<dbReference type="InterPro" id="IPR001647">
    <property type="entry name" value="HTH_TetR"/>
</dbReference>
<evidence type="ECO:0000259" key="6">
    <source>
        <dbReference type="PROSITE" id="PS50977"/>
    </source>
</evidence>
<dbReference type="PANTHER" id="PTHR30055">
    <property type="entry name" value="HTH-TYPE TRANSCRIPTIONAL REGULATOR RUTR"/>
    <property type="match status" value="1"/>
</dbReference>
<dbReference type="RefSeq" id="WP_169484058.1">
    <property type="nucleotide sequence ID" value="NZ_JABBGJ010000003.1"/>
</dbReference>
<protein>
    <submittedName>
        <fullName evidence="7">TetR/AcrR family transcriptional regulator</fullName>
    </submittedName>
</protein>
<dbReference type="GO" id="GO:0003700">
    <property type="term" value="F:DNA-binding transcription factor activity"/>
    <property type="evidence" value="ECO:0007669"/>
    <property type="project" value="TreeGrafter"/>
</dbReference>
<gene>
    <name evidence="7" type="ORF">HHL24_03830</name>
</gene>
<dbReference type="Pfam" id="PF00440">
    <property type="entry name" value="TetR_N"/>
    <property type="match status" value="1"/>
</dbReference>
<dbReference type="PANTHER" id="PTHR30055:SF175">
    <property type="entry name" value="HTH-TYPE TRANSCRIPTIONAL REPRESSOR KSTR2"/>
    <property type="match status" value="1"/>
</dbReference>
<evidence type="ECO:0000256" key="2">
    <source>
        <dbReference type="ARBA" id="ARBA00023015"/>
    </source>
</evidence>
<feature type="DNA-binding region" description="H-T-H motif" evidence="5">
    <location>
        <begin position="22"/>
        <end position="41"/>
    </location>
</feature>
<dbReference type="InterPro" id="IPR009057">
    <property type="entry name" value="Homeodomain-like_sf"/>
</dbReference>
<keyword evidence="1" id="KW-0678">Repressor</keyword>
<dbReference type="InterPro" id="IPR023772">
    <property type="entry name" value="DNA-bd_HTH_TetR-type_CS"/>
</dbReference>
<feature type="domain" description="HTH tetR-type" evidence="6">
    <location>
        <begin position="1"/>
        <end position="59"/>
    </location>
</feature>
<dbReference type="SUPFAM" id="SSF48498">
    <property type="entry name" value="Tetracyclin repressor-like, C-terminal domain"/>
    <property type="match status" value="1"/>
</dbReference>
<keyword evidence="8" id="KW-1185">Reference proteome</keyword>
<sequence>MRETLLQLAARSFVTQGYTATTMRSLADQAGIEAASIYYHFSSKEELVEVVVAHGGDSIVQHIQEHLDALPPSASAETRFKAAVLGQMSALIKFGDYALAHGRLLAQLPDKAREGQVKRHEQNQRLWTQLLEGLRTEGMLRADVDIALCRVFLLGCINSVQGWFNPRKGSLDQVAEQICGMFFDGVKPAAKARKVSRRAVDAASS</sequence>
<comment type="caution">
    <text evidence="7">The sequence shown here is derived from an EMBL/GenBank/DDBJ whole genome shotgun (WGS) entry which is preliminary data.</text>
</comment>
<dbReference type="PROSITE" id="PS50977">
    <property type="entry name" value="HTH_TETR_2"/>
    <property type="match status" value="1"/>
</dbReference>
<dbReference type="PRINTS" id="PR00455">
    <property type="entry name" value="HTHTETR"/>
</dbReference>
<keyword evidence="3 5" id="KW-0238">DNA-binding</keyword>